<sequence>MNNLETQKREFNPKIKEQICGLGERLRIAIAPMSQRAFAKAWKGAGSFVSINNYVNGKSTPGIHDLIAIAQLANEDILWLLTGQNYTDNHWLQSNQCVELCLDDAMSPTLSINTPVVLEKLTPDSHLPNGIYCLESSQGRIFRRLQWDEEKQGFWLLCDNERYKPQLCQSPQVVGKAISALSPIT</sequence>
<dbReference type="CDD" id="cd00093">
    <property type="entry name" value="HTH_XRE"/>
    <property type="match status" value="1"/>
</dbReference>
<dbReference type="InterPro" id="IPR010982">
    <property type="entry name" value="Lambda_DNA-bd_dom_sf"/>
</dbReference>
<dbReference type="EMBL" id="HM752250">
    <property type="protein sequence ID" value="ADQ53898.1"/>
    <property type="molecule type" value="Genomic_DNA"/>
</dbReference>
<dbReference type="InterPro" id="IPR001387">
    <property type="entry name" value="Cro/C1-type_HTH"/>
</dbReference>
<evidence type="ECO:0000313" key="1">
    <source>
        <dbReference type="EMBL" id="ADQ53898.1"/>
    </source>
</evidence>
<dbReference type="SUPFAM" id="SSF47413">
    <property type="entry name" value="lambda repressor-like DNA-binding domains"/>
    <property type="match status" value="1"/>
</dbReference>
<evidence type="ECO:0000313" key="2">
    <source>
        <dbReference type="EMBL" id="ADQ53921.1"/>
    </source>
</evidence>
<dbReference type="EMBL" id="HM752256">
    <property type="protein sequence ID" value="ADQ53921.1"/>
    <property type="molecule type" value="Genomic_DNA"/>
</dbReference>
<dbReference type="AlphaFoldDB" id="E5G5H1"/>
<geneLocation type="plasmid" evidence="1">
    <name>pVH1</name>
</geneLocation>
<name>E5G5H1_VIBHA</name>
<proteinExistence type="predicted"/>
<dbReference type="Gene3D" id="1.10.260.40">
    <property type="entry name" value="lambda repressor-like DNA-binding domains"/>
    <property type="match status" value="1"/>
</dbReference>
<dbReference type="CDD" id="cd06462">
    <property type="entry name" value="Peptidase_S24_S26"/>
    <property type="match status" value="1"/>
</dbReference>
<reference evidence="1" key="1">
    <citation type="submission" date="2010-07" db="EMBL/GenBank/DDBJ databases">
        <title>Gene structure and function analysis of the virulence-related plasmid pVH1 from Vibrio harveyi VIB645.</title>
        <authorList>
            <person name="Hou X."/>
            <person name="Sun J."/>
            <person name="Sun B."/>
            <person name="Liu J."/>
            <person name="Zhang X."/>
        </authorList>
    </citation>
    <scope>NUCLEOTIDE SEQUENCE</scope>
    <source>
        <strain evidence="1">VIB645</strain>
        <plasmid evidence="1">pVH1</plasmid>
    </source>
</reference>
<keyword evidence="1" id="KW-0614">Plasmid</keyword>
<protein>
    <submittedName>
        <fullName evidence="1">Bacteriophage CI repressor</fullName>
    </submittedName>
    <submittedName>
        <fullName evidence="2">Helix-turn-helix motif protein</fullName>
    </submittedName>
</protein>
<organism evidence="1">
    <name type="scientific">Vibrio harveyi</name>
    <name type="common">Beneckea harveyi</name>
    <dbReference type="NCBI Taxonomy" id="669"/>
    <lineage>
        <taxon>Bacteria</taxon>
        <taxon>Pseudomonadati</taxon>
        <taxon>Pseudomonadota</taxon>
        <taxon>Gammaproteobacteria</taxon>
        <taxon>Vibrionales</taxon>
        <taxon>Vibrionaceae</taxon>
        <taxon>Vibrio</taxon>
    </lineage>
</organism>
<dbReference type="GO" id="GO:0003677">
    <property type="term" value="F:DNA binding"/>
    <property type="evidence" value="ECO:0007669"/>
    <property type="project" value="InterPro"/>
</dbReference>
<dbReference type="RefSeq" id="WP_230860994.1">
    <property type="nucleotide sequence ID" value="NZ_BJKR01000039.1"/>
</dbReference>
<accession>E5G5H1</accession>